<evidence type="ECO:0000256" key="1">
    <source>
        <dbReference type="SAM" id="MobiDB-lite"/>
    </source>
</evidence>
<evidence type="ECO:0000313" key="3">
    <source>
        <dbReference type="Proteomes" id="UP001642540"/>
    </source>
</evidence>
<feature type="non-terminal residue" evidence="2">
    <location>
        <position position="62"/>
    </location>
</feature>
<sequence>MTSAFPKPFGVPRSTKHVQSAENDDECTFETVQSPSIYNKRPPGQRNVSSGSTDNDAVDNNS</sequence>
<feature type="region of interest" description="Disordered" evidence="1">
    <location>
        <begin position="1"/>
        <end position="62"/>
    </location>
</feature>
<dbReference type="EMBL" id="CAXLJM020000163">
    <property type="protein sequence ID" value="CAL8145090.1"/>
    <property type="molecule type" value="Genomic_DNA"/>
</dbReference>
<dbReference type="Proteomes" id="UP001642540">
    <property type="component" value="Unassembled WGS sequence"/>
</dbReference>
<protein>
    <submittedName>
        <fullName evidence="2">Uncharacterized protein</fullName>
    </submittedName>
</protein>
<evidence type="ECO:0000313" key="2">
    <source>
        <dbReference type="EMBL" id="CAL8145090.1"/>
    </source>
</evidence>
<organism evidence="2 3">
    <name type="scientific">Orchesella dallaii</name>
    <dbReference type="NCBI Taxonomy" id="48710"/>
    <lineage>
        <taxon>Eukaryota</taxon>
        <taxon>Metazoa</taxon>
        <taxon>Ecdysozoa</taxon>
        <taxon>Arthropoda</taxon>
        <taxon>Hexapoda</taxon>
        <taxon>Collembola</taxon>
        <taxon>Entomobryomorpha</taxon>
        <taxon>Entomobryoidea</taxon>
        <taxon>Orchesellidae</taxon>
        <taxon>Orchesellinae</taxon>
        <taxon>Orchesella</taxon>
    </lineage>
</organism>
<proteinExistence type="predicted"/>
<name>A0ABP1S6M3_9HEXA</name>
<accession>A0ABP1S6M3</accession>
<comment type="caution">
    <text evidence="2">The sequence shown here is derived from an EMBL/GenBank/DDBJ whole genome shotgun (WGS) entry which is preliminary data.</text>
</comment>
<keyword evidence="3" id="KW-1185">Reference proteome</keyword>
<reference evidence="2 3" key="1">
    <citation type="submission" date="2024-08" db="EMBL/GenBank/DDBJ databases">
        <authorList>
            <person name="Cucini C."/>
            <person name="Frati F."/>
        </authorList>
    </citation>
    <scope>NUCLEOTIDE SEQUENCE [LARGE SCALE GENOMIC DNA]</scope>
</reference>
<gene>
    <name evidence="2" type="ORF">ODALV1_LOCUS30390</name>
</gene>
<feature type="compositionally biased region" description="Polar residues" evidence="1">
    <location>
        <begin position="46"/>
        <end position="62"/>
    </location>
</feature>